<dbReference type="Gene3D" id="2.60.40.10">
    <property type="entry name" value="Immunoglobulins"/>
    <property type="match status" value="1"/>
</dbReference>
<dbReference type="Proteomes" id="UP000263900">
    <property type="component" value="Chromosome"/>
</dbReference>
<keyword evidence="3" id="KW-0121">Carboxypeptidase</keyword>
<dbReference type="GO" id="GO:0006508">
    <property type="term" value="P:proteolysis"/>
    <property type="evidence" value="ECO:0007669"/>
    <property type="project" value="UniProtKB-KW"/>
</dbReference>
<dbReference type="PANTHER" id="PTHR11705">
    <property type="entry name" value="PROTEASE FAMILY M14 CARBOXYPEPTIDASE A,B"/>
    <property type="match status" value="1"/>
</dbReference>
<evidence type="ECO:0000256" key="5">
    <source>
        <dbReference type="ARBA" id="ARBA00022723"/>
    </source>
</evidence>
<evidence type="ECO:0000256" key="1">
    <source>
        <dbReference type="ARBA" id="ARBA00001947"/>
    </source>
</evidence>
<evidence type="ECO:0000256" key="8">
    <source>
        <dbReference type="ARBA" id="ARBA00022833"/>
    </source>
</evidence>
<keyword evidence="5" id="KW-0479">Metal-binding</keyword>
<name>A0A3B7MQX5_9BACT</name>
<dbReference type="SUPFAM" id="SSF53187">
    <property type="entry name" value="Zn-dependent exopeptidases"/>
    <property type="match status" value="1"/>
</dbReference>
<evidence type="ECO:0000256" key="6">
    <source>
        <dbReference type="ARBA" id="ARBA00022729"/>
    </source>
</evidence>
<dbReference type="PROSITE" id="PS52035">
    <property type="entry name" value="PEPTIDASE_M14"/>
    <property type="match status" value="1"/>
</dbReference>
<evidence type="ECO:0000256" key="3">
    <source>
        <dbReference type="ARBA" id="ARBA00022645"/>
    </source>
</evidence>
<feature type="domain" description="Peptidase M14" evidence="13">
    <location>
        <begin position="141"/>
        <end position="450"/>
    </location>
</feature>
<evidence type="ECO:0000313" key="14">
    <source>
        <dbReference type="EMBL" id="AXY76197.1"/>
    </source>
</evidence>
<dbReference type="GO" id="GO:0004181">
    <property type="term" value="F:metallocarboxypeptidase activity"/>
    <property type="evidence" value="ECO:0007669"/>
    <property type="project" value="InterPro"/>
</dbReference>
<dbReference type="SUPFAM" id="SSF49265">
    <property type="entry name" value="Fibronectin type III"/>
    <property type="match status" value="1"/>
</dbReference>
<keyword evidence="4" id="KW-0645">Protease</keyword>
<evidence type="ECO:0000256" key="12">
    <source>
        <dbReference type="PROSITE-ProRule" id="PRU01379"/>
    </source>
</evidence>
<dbReference type="Pfam" id="PF20773">
    <property type="entry name" value="InhA-like_MAM"/>
    <property type="match status" value="1"/>
</dbReference>
<dbReference type="InterPro" id="IPR003961">
    <property type="entry name" value="FN3_dom"/>
</dbReference>
<gene>
    <name evidence="14" type="ORF">D3H65_20360</name>
</gene>
<dbReference type="InterPro" id="IPR000834">
    <property type="entry name" value="Peptidase_M14"/>
</dbReference>
<keyword evidence="6" id="KW-0732">Signal</keyword>
<evidence type="ECO:0000259" key="13">
    <source>
        <dbReference type="PROSITE" id="PS52035"/>
    </source>
</evidence>
<evidence type="ECO:0000256" key="11">
    <source>
        <dbReference type="ARBA" id="ARBA00066554"/>
    </source>
</evidence>
<dbReference type="AlphaFoldDB" id="A0A3B7MQX5"/>
<evidence type="ECO:0000256" key="9">
    <source>
        <dbReference type="ARBA" id="ARBA00023049"/>
    </source>
</evidence>
<dbReference type="OrthoDB" id="9808753at2"/>
<dbReference type="InterPro" id="IPR036116">
    <property type="entry name" value="FN3_sf"/>
</dbReference>
<dbReference type="FunFam" id="3.40.630.10:FF:000084">
    <property type="entry name" value="Carboxypeptidase B2"/>
    <property type="match status" value="1"/>
</dbReference>
<dbReference type="Gene3D" id="3.40.630.10">
    <property type="entry name" value="Zn peptidases"/>
    <property type="match status" value="1"/>
</dbReference>
<evidence type="ECO:0000256" key="7">
    <source>
        <dbReference type="ARBA" id="ARBA00022801"/>
    </source>
</evidence>
<dbReference type="EC" id="3.4.17.18" evidence="11"/>
<keyword evidence="15" id="KW-1185">Reference proteome</keyword>
<dbReference type="Gene3D" id="2.60.120.260">
    <property type="entry name" value="Galactose-binding domain-like"/>
    <property type="match status" value="1"/>
</dbReference>
<dbReference type="Pfam" id="PF00246">
    <property type="entry name" value="Peptidase_M14"/>
    <property type="match status" value="1"/>
</dbReference>
<evidence type="ECO:0000256" key="10">
    <source>
        <dbReference type="ARBA" id="ARBA00050859"/>
    </source>
</evidence>
<evidence type="ECO:0000256" key="4">
    <source>
        <dbReference type="ARBA" id="ARBA00022670"/>
    </source>
</evidence>
<sequence length="900" mass="99670">MSKPMKPLHYLIAVPLITLTTTICAQTTYSRVSLRIPREGLAWLQAQGVEFDHGELNKEENTFITTIDNKALAILQKTGVAYSVLIADEAAHFQQYARKENFYKQPDAIMLNGKLQFESPCGSHLTNVAVPAGFIPGSYGGYYSWQEIQQRIDSLVHNYPSLVQKIVLPGTSLEGRPMIVVKISDNVATDEGEPEAFYTGLHHAREGMSMMNLFFFMQYLVENYATDNRIKELVDSRELFFLPCVNPDGYRYNETSAPSGGGMWRKNRRNNGGGDYGVDLNRNYNVDWGVTGAGISTSHDPGDDAYVGPSAFSEPETQAIRAFAETRHFTIAIDHHAYGNYYVTPYGRPANHSFTSPDLSFYSYASALMARYNGYFAGDGMATVGYYAVGNSRDWHITGDIGAGTKQKTYGYTVEVGPGNAGFGFWPDPENIIPLAKSMFFANLQMAYMAGSYFEVQDMNTVAVNTVTGNFNFSLRRIGITNAPVTVSIIPIENIQGVGSPVTVNSFANYFDSVQRGISYTLPATLAAGSRIRFVYQVNSGGINQYDTITKIFQPEAVFSDNMEWTSNSNWTLSGAWGTSTGSAYQGSRSLSESPSGNYTAGQTSTATYNSNIDLSDATAAYLSFWVRHRAENAYDKLQVQLSTGGTFQPVCGINTVCEDVGTLGNQPALTGMREAWTREVIDLRNYLGHGAVNFRFRFTSNSSDNADGFYIDNIEIVKSTLQLLPVRFISINAVRTTQGAQISWEAVTDNNHDHFEVERSDDGAHFVTIGTVAAGAAYRFVDVQPGAVNYYRVKAVDKRGRADYSRMVSLTVLTAHGIQLYPNPVENMLHLRFNLAAKATVLVTITDIAGRMRYQQSVVVERGVTDRQVDIGQWPAQVYLVRTRNLQTGEERVFKMIRQ</sequence>
<dbReference type="SMART" id="SM00631">
    <property type="entry name" value="Zn_pept"/>
    <property type="match status" value="1"/>
</dbReference>
<dbReference type="PRINTS" id="PR00765">
    <property type="entry name" value="CRBOXYPTASEA"/>
</dbReference>
<evidence type="ECO:0000313" key="15">
    <source>
        <dbReference type="Proteomes" id="UP000263900"/>
    </source>
</evidence>
<dbReference type="KEGG" id="pseg:D3H65_20360"/>
<organism evidence="14 15">
    <name type="scientific">Paraflavitalea soli</name>
    <dbReference type="NCBI Taxonomy" id="2315862"/>
    <lineage>
        <taxon>Bacteria</taxon>
        <taxon>Pseudomonadati</taxon>
        <taxon>Bacteroidota</taxon>
        <taxon>Chitinophagia</taxon>
        <taxon>Chitinophagales</taxon>
        <taxon>Chitinophagaceae</taxon>
        <taxon>Paraflavitalea</taxon>
    </lineage>
</organism>
<keyword evidence="8" id="KW-0862">Zinc</keyword>
<comment type="catalytic activity">
    <reaction evidence="10">
        <text>Releases a C-terminal residue, which may be hydrophobic or positively charged.</text>
        <dbReference type="EC" id="3.4.17.18"/>
    </reaction>
</comment>
<dbReference type="CDD" id="cd00063">
    <property type="entry name" value="FN3"/>
    <property type="match status" value="1"/>
</dbReference>
<comment type="similarity">
    <text evidence="2 12">Belongs to the peptidase M14 family.</text>
</comment>
<dbReference type="CDD" id="cd03859">
    <property type="entry name" value="M14_CPT"/>
    <property type="match status" value="1"/>
</dbReference>
<dbReference type="EMBL" id="CP032157">
    <property type="protein sequence ID" value="AXY76197.1"/>
    <property type="molecule type" value="Genomic_DNA"/>
</dbReference>
<dbReference type="InterPro" id="IPR033810">
    <property type="entry name" value="Carboxypeptidase_T"/>
</dbReference>
<proteinExistence type="inferred from homology"/>
<accession>A0A3B7MQX5</accession>
<protein>
    <recommendedName>
        <fullName evidence="11">carboxypeptidase T</fullName>
        <ecNumber evidence="11">3.4.17.18</ecNumber>
    </recommendedName>
</protein>
<evidence type="ECO:0000256" key="2">
    <source>
        <dbReference type="ARBA" id="ARBA00005988"/>
    </source>
</evidence>
<feature type="active site" description="Proton donor/acceptor" evidence="12">
    <location>
        <position position="415"/>
    </location>
</feature>
<comment type="cofactor">
    <cofactor evidence="1">
        <name>Zn(2+)</name>
        <dbReference type="ChEBI" id="CHEBI:29105"/>
    </cofactor>
</comment>
<dbReference type="GO" id="GO:0005615">
    <property type="term" value="C:extracellular space"/>
    <property type="evidence" value="ECO:0007669"/>
    <property type="project" value="TreeGrafter"/>
</dbReference>
<keyword evidence="9" id="KW-0482">Metalloprotease</keyword>
<keyword evidence="7" id="KW-0378">Hydrolase</keyword>
<dbReference type="GO" id="GO:0008270">
    <property type="term" value="F:zinc ion binding"/>
    <property type="evidence" value="ECO:0007669"/>
    <property type="project" value="InterPro"/>
</dbReference>
<reference evidence="14 15" key="1">
    <citation type="submission" date="2018-09" db="EMBL/GenBank/DDBJ databases">
        <title>Genome sequencing of strain 6GH32-13.</title>
        <authorList>
            <person name="Weon H.-Y."/>
            <person name="Heo J."/>
            <person name="Kwon S.-W."/>
        </authorList>
    </citation>
    <scope>NUCLEOTIDE SEQUENCE [LARGE SCALE GENOMIC DNA]</scope>
    <source>
        <strain evidence="14 15">5GH32-13</strain>
    </source>
</reference>
<dbReference type="InterPro" id="IPR013783">
    <property type="entry name" value="Ig-like_fold"/>
</dbReference>
<dbReference type="PANTHER" id="PTHR11705:SF143">
    <property type="entry name" value="SLL0236 PROTEIN"/>
    <property type="match status" value="1"/>
</dbReference>